<reference evidence="1" key="3">
    <citation type="submission" date="2012-09" db="EMBL/GenBank/DDBJ databases">
        <authorList>
            <consortium name="VectorBase"/>
        </authorList>
    </citation>
    <scope>NUCLEOTIDE SEQUENCE</scope>
    <source>
        <strain evidence="1">Liverpool</strain>
    </source>
</reference>
<gene>
    <name evidence="1" type="ORF">AaeL_AAEL015414</name>
</gene>
<reference evidence="1" key="1">
    <citation type="submission" date="2005-10" db="EMBL/GenBank/DDBJ databases">
        <authorList>
            <person name="Loftus B.J."/>
            <person name="Nene V.M."/>
            <person name="Hannick L.I."/>
            <person name="Bidwell S."/>
            <person name="Haas B."/>
            <person name="Amedeo P."/>
            <person name="Orvis J."/>
            <person name="Wortman J.R."/>
            <person name="White O.R."/>
            <person name="Salzberg S."/>
            <person name="Shumway M."/>
            <person name="Koo H."/>
            <person name="Zhao Y."/>
            <person name="Holmes M."/>
            <person name="Miller J."/>
            <person name="Schatz M."/>
            <person name="Pop M."/>
            <person name="Pai G."/>
            <person name="Utterback T."/>
            <person name="Rogers Y.-H."/>
            <person name="Kravitz S."/>
            <person name="Fraser C.M."/>
        </authorList>
    </citation>
    <scope>NUCLEOTIDE SEQUENCE</scope>
    <source>
        <strain evidence="1">Liverpool</strain>
    </source>
</reference>
<protein>
    <submittedName>
        <fullName evidence="1">AAEL015414-PA</fullName>
    </submittedName>
</protein>
<organism evidence="1 2">
    <name type="scientific">Aedes aegypti</name>
    <name type="common">Yellowfever mosquito</name>
    <name type="synonym">Culex aegypti</name>
    <dbReference type="NCBI Taxonomy" id="7159"/>
    <lineage>
        <taxon>Eukaryota</taxon>
        <taxon>Metazoa</taxon>
        <taxon>Ecdysozoa</taxon>
        <taxon>Arthropoda</taxon>
        <taxon>Hexapoda</taxon>
        <taxon>Insecta</taxon>
        <taxon>Pterygota</taxon>
        <taxon>Neoptera</taxon>
        <taxon>Endopterygota</taxon>
        <taxon>Diptera</taxon>
        <taxon>Nematocera</taxon>
        <taxon>Culicoidea</taxon>
        <taxon>Culicidae</taxon>
        <taxon>Culicinae</taxon>
        <taxon>Aedini</taxon>
        <taxon>Aedes</taxon>
        <taxon>Stegomyia</taxon>
    </lineage>
</organism>
<reference evidence="1" key="2">
    <citation type="journal article" date="2007" name="Science">
        <title>Genome sequence of Aedes aegypti, a major arbovirus vector.</title>
        <authorList>
            <person name="Nene V."/>
            <person name="Wortman J.R."/>
            <person name="Lawson D."/>
            <person name="Haas B."/>
            <person name="Kodira C."/>
            <person name="Tu Z.J."/>
            <person name="Loftus B."/>
            <person name="Xi Z."/>
            <person name="Megy K."/>
            <person name="Grabherr M."/>
            <person name="Ren Q."/>
            <person name="Zdobnov E.M."/>
            <person name="Lobo N.F."/>
            <person name="Campbell K.S."/>
            <person name="Brown S.E."/>
            <person name="Bonaldo M.F."/>
            <person name="Zhu J."/>
            <person name="Sinkins S.P."/>
            <person name="Hogenkamp D.G."/>
            <person name="Amedeo P."/>
            <person name="Arensburger P."/>
            <person name="Atkinson P.W."/>
            <person name="Bidwell S."/>
            <person name="Biedler J."/>
            <person name="Birney E."/>
            <person name="Bruggner R.V."/>
            <person name="Costas J."/>
            <person name="Coy M.R."/>
            <person name="Crabtree J."/>
            <person name="Crawford M."/>
            <person name="Debruyn B."/>
            <person name="Decaprio D."/>
            <person name="Eiglmeier K."/>
            <person name="Eisenstadt E."/>
            <person name="El-Dorry H."/>
            <person name="Gelbart W.M."/>
            <person name="Gomes S.L."/>
            <person name="Hammond M."/>
            <person name="Hannick L.I."/>
            <person name="Hogan J.R."/>
            <person name="Holmes M.H."/>
            <person name="Jaffe D."/>
            <person name="Johnston J.S."/>
            <person name="Kennedy R.C."/>
            <person name="Koo H."/>
            <person name="Kravitz S."/>
            <person name="Kriventseva E.V."/>
            <person name="Kulp D."/>
            <person name="Labutti K."/>
            <person name="Lee E."/>
            <person name="Li S."/>
            <person name="Lovin D.D."/>
            <person name="Mao C."/>
            <person name="Mauceli E."/>
            <person name="Menck C.F."/>
            <person name="Miller J.R."/>
            <person name="Montgomery P."/>
            <person name="Mori A."/>
            <person name="Nascimento A.L."/>
            <person name="Naveira H.F."/>
            <person name="Nusbaum C."/>
            <person name="O'leary S."/>
            <person name="Orvis J."/>
            <person name="Pertea M."/>
            <person name="Quesneville H."/>
            <person name="Reidenbach K.R."/>
            <person name="Rogers Y.H."/>
            <person name="Roth C.W."/>
            <person name="Schneider J.R."/>
            <person name="Schatz M."/>
            <person name="Shumway M."/>
            <person name="Stanke M."/>
            <person name="Stinson E.O."/>
            <person name="Tubio J.M."/>
            <person name="Vanzee J.P."/>
            <person name="Verjovski-Almeida S."/>
            <person name="Werner D."/>
            <person name="White O."/>
            <person name="Wyder S."/>
            <person name="Zeng Q."/>
            <person name="Zhao Q."/>
            <person name="Zhao Y."/>
            <person name="Hill C.A."/>
            <person name="Raikhel A.S."/>
            <person name="Soares M.B."/>
            <person name="Knudson D.L."/>
            <person name="Lee N.H."/>
            <person name="Galagan J."/>
            <person name="Salzberg S.L."/>
            <person name="Paulsen I.T."/>
            <person name="Dimopoulos G."/>
            <person name="Collins F.H."/>
            <person name="Birren B."/>
            <person name="Fraser-Liggett C.M."/>
            <person name="Severson D.W."/>
        </authorList>
    </citation>
    <scope>NUCLEOTIDE SEQUENCE [LARGE SCALE GENOMIC DNA]</scope>
    <source>
        <strain evidence="1">Liverpool</strain>
    </source>
</reference>
<dbReference type="HOGENOM" id="CLU_2851527_0_0_1"/>
<dbReference type="EMBL" id="CH479107">
    <property type="protein sequence ID" value="EAT32515.1"/>
    <property type="molecule type" value="Genomic_DNA"/>
</dbReference>
<dbReference type="AlphaFoldDB" id="Q16E57"/>
<accession>Q16E57</accession>
<evidence type="ECO:0000313" key="2">
    <source>
        <dbReference type="Proteomes" id="UP000682892"/>
    </source>
</evidence>
<dbReference type="PaxDb" id="7159-AAEL015414-PA"/>
<proteinExistence type="predicted"/>
<name>Q16E57_AEDAE</name>
<dbReference type="Proteomes" id="UP000682892">
    <property type="component" value="Unassembled WGS sequence"/>
</dbReference>
<sequence>MMEMSFSIALCFVHIIRLEHKSGSGKSWRFTLVSNLIEHRRWMKCWTYWCCDKTPIGRCETSQKL</sequence>
<evidence type="ECO:0000313" key="1">
    <source>
        <dbReference type="EMBL" id="EAT32515.1"/>
    </source>
</evidence>